<dbReference type="AlphaFoldDB" id="A0A6A6SAE6"/>
<dbReference type="EMBL" id="MU006779">
    <property type="protein sequence ID" value="KAF2644197.1"/>
    <property type="molecule type" value="Genomic_DNA"/>
</dbReference>
<proteinExistence type="predicted"/>
<accession>A0A6A6SAE6</accession>
<sequence length="167" mass="19140">MYLRTWLTIPTSIHTVTHIQGSAMHPSCGPAPITGRKPGVHARHRTLHVPSSALEHGRRPLEEVETPKRKATWLGRRDAHFLDLWSSKKRSERKACVQGRSASGELLGSLQGTITYSTKSRISRRLRACVRYIQRDRRPFWGFLESTYYLKDRTPPRLSNGLVKCRI</sequence>
<evidence type="ECO:0000313" key="1">
    <source>
        <dbReference type="EMBL" id="KAF2644197.1"/>
    </source>
</evidence>
<gene>
    <name evidence="1" type="ORF">P280DRAFT_227191</name>
</gene>
<dbReference type="Proteomes" id="UP000799753">
    <property type="component" value="Unassembled WGS sequence"/>
</dbReference>
<reference evidence="1" key="1">
    <citation type="journal article" date="2020" name="Stud. Mycol.">
        <title>101 Dothideomycetes genomes: a test case for predicting lifestyles and emergence of pathogens.</title>
        <authorList>
            <person name="Haridas S."/>
            <person name="Albert R."/>
            <person name="Binder M."/>
            <person name="Bloem J."/>
            <person name="Labutti K."/>
            <person name="Salamov A."/>
            <person name="Andreopoulos B."/>
            <person name="Baker S."/>
            <person name="Barry K."/>
            <person name="Bills G."/>
            <person name="Bluhm B."/>
            <person name="Cannon C."/>
            <person name="Castanera R."/>
            <person name="Culley D."/>
            <person name="Daum C."/>
            <person name="Ezra D."/>
            <person name="Gonzalez J."/>
            <person name="Henrissat B."/>
            <person name="Kuo A."/>
            <person name="Liang C."/>
            <person name="Lipzen A."/>
            <person name="Lutzoni F."/>
            <person name="Magnuson J."/>
            <person name="Mondo S."/>
            <person name="Nolan M."/>
            <person name="Ohm R."/>
            <person name="Pangilinan J."/>
            <person name="Park H.-J."/>
            <person name="Ramirez L."/>
            <person name="Alfaro M."/>
            <person name="Sun H."/>
            <person name="Tritt A."/>
            <person name="Yoshinaga Y."/>
            <person name="Zwiers L.-H."/>
            <person name="Turgeon B."/>
            <person name="Goodwin S."/>
            <person name="Spatafora J."/>
            <person name="Crous P."/>
            <person name="Grigoriev I."/>
        </authorList>
    </citation>
    <scope>NUCLEOTIDE SEQUENCE</scope>
    <source>
        <strain evidence="1">CBS 473.64</strain>
    </source>
</reference>
<keyword evidence="2" id="KW-1185">Reference proteome</keyword>
<name>A0A6A6SAE6_9PLEO</name>
<evidence type="ECO:0000313" key="2">
    <source>
        <dbReference type="Proteomes" id="UP000799753"/>
    </source>
</evidence>
<organism evidence="1 2">
    <name type="scientific">Massarina eburnea CBS 473.64</name>
    <dbReference type="NCBI Taxonomy" id="1395130"/>
    <lineage>
        <taxon>Eukaryota</taxon>
        <taxon>Fungi</taxon>
        <taxon>Dikarya</taxon>
        <taxon>Ascomycota</taxon>
        <taxon>Pezizomycotina</taxon>
        <taxon>Dothideomycetes</taxon>
        <taxon>Pleosporomycetidae</taxon>
        <taxon>Pleosporales</taxon>
        <taxon>Massarineae</taxon>
        <taxon>Massarinaceae</taxon>
        <taxon>Massarina</taxon>
    </lineage>
</organism>
<protein>
    <submittedName>
        <fullName evidence="1">Uncharacterized protein</fullName>
    </submittedName>
</protein>